<dbReference type="GO" id="GO:0005886">
    <property type="term" value="C:plasma membrane"/>
    <property type="evidence" value="ECO:0007669"/>
    <property type="project" value="TreeGrafter"/>
</dbReference>
<evidence type="ECO:0000256" key="2">
    <source>
        <dbReference type="ARBA" id="ARBA00004613"/>
    </source>
</evidence>
<evidence type="ECO:0000313" key="9">
    <source>
        <dbReference type="Proteomes" id="UP000314294"/>
    </source>
</evidence>
<dbReference type="Proteomes" id="UP000314294">
    <property type="component" value="Unassembled WGS sequence"/>
</dbReference>
<dbReference type="EMBL" id="SRLO01001395">
    <property type="protein sequence ID" value="TNN38198.1"/>
    <property type="molecule type" value="Genomic_DNA"/>
</dbReference>
<protein>
    <submittedName>
        <fullName evidence="8">Fibronectin type III domain-containing protein 5</fullName>
    </submittedName>
</protein>
<evidence type="ECO:0000256" key="5">
    <source>
        <dbReference type="ARBA" id="ARBA00022989"/>
    </source>
</evidence>
<sequence>MTDCPFFLGKSPENLGDKIAPGFFSSSGDSIFGFPRGSNNVSKDWMSMPQMNGHRVRGPTFNHCTDTLLSAPLNVTIREIEVNSATVTWEILEGDPVIGFAITQQASFQTYALSPRSLQRKRDLLRNQRDTDRPERNLQHSASSGLITLQEERFDSFNGRIGERNRARGIGFGVRRPRSYSP</sequence>
<dbReference type="GO" id="GO:0005576">
    <property type="term" value="C:extracellular region"/>
    <property type="evidence" value="ECO:0007669"/>
    <property type="project" value="UniProtKB-SubCell"/>
</dbReference>
<keyword evidence="4" id="KW-0812">Transmembrane</keyword>
<dbReference type="InterPro" id="IPR052120">
    <property type="entry name" value="FNDC_type_III_4/5"/>
</dbReference>
<reference evidence="8 9" key="1">
    <citation type="submission" date="2019-03" db="EMBL/GenBank/DDBJ databases">
        <title>First draft genome of Liparis tanakae, snailfish: a comprehensive survey of snailfish specific genes.</title>
        <authorList>
            <person name="Kim W."/>
            <person name="Song I."/>
            <person name="Jeong J.-H."/>
            <person name="Kim D."/>
            <person name="Kim S."/>
            <person name="Ryu S."/>
            <person name="Song J.Y."/>
            <person name="Lee S.K."/>
        </authorList>
    </citation>
    <scope>NUCLEOTIDE SEQUENCE [LARGE SCALE GENOMIC DNA]</scope>
    <source>
        <tissue evidence="8">Muscle</tissue>
    </source>
</reference>
<evidence type="ECO:0000256" key="7">
    <source>
        <dbReference type="ARBA" id="ARBA00023180"/>
    </source>
</evidence>
<name>A0A4Z2FAI3_9TELE</name>
<keyword evidence="9" id="KW-1185">Reference proteome</keyword>
<gene>
    <name evidence="8" type="primary">fndc5_0</name>
    <name evidence="8" type="ORF">EYF80_051630</name>
</gene>
<evidence type="ECO:0000256" key="1">
    <source>
        <dbReference type="ARBA" id="ARBA00004167"/>
    </source>
</evidence>
<evidence type="ECO:0000313" key="8">
    <source>
        <dbReference type="EMBL" id="TNN38198.1"/>
    </source>
</evidence>
<dbReference type="AlphaFoldDB" id="A0A4Z2FAI3"/>
<dbReference type="PANTHER" id="PTHR14470:SF1">
    <property type="entry name" value="FIBRONECTIN TYPE III DOMAIN-CONTAINING PROTEIN 5"/>
    <property type="match status" value="1"/>
</dbReference>
<evidence type="ECO:0000256" key="3">
    <source>
        <dbReference type="ARBA" id="ARBA00022525"/>
    </source>
</evidence>
<keyword evidence="6" id="KW-0472">Membrane</keyword>
<comment type="subcellular location">
    <subcellularLocation>
        <location evidence="1">Membrane</location>
        <topology evidence="1">Single-pass membrane protein</topology>
    </subcellularLocation>
    <subcellularLocation>
        <location evidence="2">Secreted</location>
    </subcellularLocation>
</comment>
<organism evidence="8 9">
    <name type="scientific">Liparis tanakae</name>
    <name type="common">Tanaka's snailfish</name>
    <dbReference type="NCBI Taxonomy" id="230148"/>
    <lineage>
        <taxon>Eukaryota</taxon>
        <taxon>Metazoa</taxon>
        <taxon>Chordata</taxon>
        <taxon>Craniata</taxon>
        <taxon>Vertebrata</taxon>
        <taxon>Euteleostomi</taxon>
        <taxon>Actinopterygii</taxon>
        <taxon>Neopterygii</taxon>
        <taxon>Teleostei</taxon>
        <taxon>Neoteleostei</taxon>
        <taxon>Acanthomorphata</taxon>
        <taxon>Eupercaria</taxon>
        <taxon>Perciformes</taxon>
        <taxon>Cottioidei</taxon>
        <taxon>Cottales</taxon>
        <taxon>Liparidae</taxon>
        <taxon>Liparis</taxon>
    </lineage>
</organism>
<keyword evidence="3" id="KW-0964">Secreted</keyword>
<proteinExistence type="predicted"/>
<dbReference type="PANTHER" id="PTHR14470">
    <property type="entry name" value="FIBRONECTIN TYPE III DOMAIN-CONTAINING PROTEIN"/>
    <property type="match status" value="1"/>
</dbReference>
<dbReference type="OrthoDB" id="5843172at2759"/>
<keyword evidence="7" id="KW-0325">Glycoprotein</keyword>
<evidence type="ECO:0000256" key="6">
    <source>
        <dbReference type="ARBA" id="ARBA00023136"/>
    </source>
</evidence>
<accession>A0A4Z2FAI3</accession>
<keyword evidence="5" id="KW-1133">Transmembrane helix</keyword>
<comment type="caution">
    <text evidence="8">The sequence shown here is derived from an EMBL/GenBank/DDBJ whole genome shotgun (WGS) entry which is preliminary data.</text>
</comment>
<evidence type="ECO:0000256" key="4">
    <source>
        <dbReference type="ARBA" id="ARBA00022692"/>
    </source>
</evidence>